<feature type="chain" id="PRO_5012631637" evidence="3">
    <location>
        <begin position="22"/>
        <end position="415"/>
    </location>
</feature>
<dbReference type="OrthoDB" id="2498029at2759"/>
<evidence type="ECO:0000313" key="5">
    <source>
        <dbReference type="EMBL" id="PFH37481.1"/>
    </source>
</evidence>
<feature type="region of interest" description="Disordered" evidence="2">
    <location>
        <begin position="396"/>
        <end position="415"/>
    </location>
</feature>
<dbReference type="RefSeq" id="XP_029221490.1">
    <property type="nucleotide sequence ID" value="XM_029362525.1"/>
</dbReference>
<dbReference type="PANTHER" id="PTHR47751">
    <property type="entry name" value="SUPERFAMILY HYDROLASE, PUTATIVE (AFU_ORTHOLOGUE AFUA_2G16580)-RELATED"/>
    <property type="match status" value="1"/>
</dbReference>
<evidence type="ECO:0000259" key="4">
    <source>
        <dbReference type="Pfam" id="PF12146"/>
    </source>
</evidence>
<proteinExistence type="inferred from homology"/>
<keyword evidence="6" id="KW-1185">Reference proteome</keyword>
<comment type="caution">
    <text evidence="5">The sequence shown here is derived from an EMBL/GenBank/DDBJ whole genome shotgun (WGS) entry which is preliminary data.</text>
</comment>
<dbReference type="EMBL" id="NWUJ01000002">
    <property type="protein sequence ID" value="PFH37481.1"/>
    <property type="molecule type" value="Genomic_DNA"/>
</dbReference>
<dbReference type="GeneID" id="40308920"/>
<dbReference type="Gene3D" id="1.10.10.800">
    <property type="match status" value="1"/>
</dbReference>
<gene>
    <name evidence="5" type="ORF">BESB_039390</name>
</gene>
<evidence type="ECO:0000256" key="1">
    <source>
        <dbReference type="ARBA" id="ARBA00029464"/>
    </source>
</evidence>
<sequence length="415" mass="45196">MGFSSSSWSWAGLGCGLLALAVLFPPDPGLRFKPPPFKASTESDGYTVWRRTSDGDAYGRRTVYVESGGEMLHCWLYLPASSIAKAPIYVVAHGFGAVKAVADVRFAEKIQEGGMAVITFDYRTWGYSGGAPRHIVDPDMQLEDFRAVLKHIVDTDGFQGLVDPLDIHIFGTSYAGGHVLVLASQLAQERDSPLFRSLRTVSSVVPLIDGKAQMKKALQQRSFFRTLRYVAAILADLLRQAAGGQLQPIYVQIAGSRGATSLSAMELQGDELKIWSARSTVEIETGTWSNELAARSLFNTSRYRPINHLAHIRTPTLLVEAEFDDTCIPKLTADALEAINSRGRAASSKRPSSDAPQEAGSLAQLYRMPINHFDVYLSPHLENLIGTSMTFAKRHSVHHRGSTTGESVGRGSAAA</sequence>
<protein>
    <submittedName>
        <fullName evidence="5">Putative peptidase S15</fullName>
    </submittedName>
</protein>
<dbReference type="STRING" id="94643.A0A2A9MM66"/>
<name>A0A2A9MM66_BESBE</name>
<dbReference type="Pfam" id="PF12146">
    <property type="entry name" value="Hydrolase_4"/>
    <property type="match status" value="1"/>
</dbReference>
<reference evidence="5 6" key="1">
    <citation type="submission" date="2017-09" db="EMBL/GenBank/DDBJ databases">
        <title>Genome sequencing of Besnoitia besnoiti strain Bb-Ger1.</title>
        <authorList>
            <person name="Schares G."/>
            <person name="Venepally P."/>
            <person name="Lorenzi H.A."/>
        </authorList>
    </citation>
    <scope>NUCLEOTIDE SEQUENCE [LARGE SCALE GENOMIC DNA]</scope>
    <source>
        <strain evidence="5 6">Bb-Ger1</strain>
    </source>
</reference>
<keyword evidence="3" id="KW-0732">Signal</keyword>
<dbReference type="Gene3D" id="3.40.50.1820">
    <property type="entry name" value="alpha/beta hydrolase"/>
    <property type="match status" value="1"/>
</dbReference>
<dbReference type="InterPro" id="IPR029058">
    <property type="entry name" value="AB_hydrolase_fold"/>
</dbReference>
<dbReference type="Proteomes" id="UP000224006">
    <property type="component" value="Chromosome II"/>
</dbReference>
<dbReference type="SUPFAM" id="SSF53474">
    <property type="entry name" value="alpha/beta-Hydrolases"/>
    <property type="match status" value="1"/>
</dbReference>
<dbReference type="VEuPathDB" id="ToxoDB:BESB_039390"/>
<dbReference type="KEGG" id="bbes:BESB_039390"/>
<dbReference type="PANTHER" id="PTHR47751:SF2">
    <property type="entry name" value="DLTD N-TERMINAL DOMAIN PROTEIN (AFU_ORTHOLOGUE AFUA_8G00380)-RELATED"/>
    <property type="match status" value="1"/>
</dbReference>
<organism evidence="5 6">
    <name type="scientific">Besnoitia besnoiti</name>
    <name type="common">Apicomplexan protozoan</name>
    <dbReference type="NCBI Taxonomy" id="94643"/>
    <lineage>
        <taxon>Eukaryota</taxon>
        <taxon>Sar</taxon>
        <taxon>Alveolata</taxon>
        <taxon>Apicomplexa</taxon>
        <taxon>Conoidasida</taxon>
        <taxon>Coccidia</taxon>
        <taxon>Eucoccidiorida</taxon>
        <taxon>Eimeriorina</taxon>
        <taxon>Sarcocystidae</taxon>
        <taxon>Besnoitia</taxon>
    </lineage>
</organism>
<accession>A0A2A9MM66</accession>
<feature type="domain" description="Serine aminopeptidase S33" evidence="4">
    <location>
        <begin position="89"/>
        <end position="342"/>
    </location>
</feature>
<evidence type="ECO:0000256" key="2">
    <source>
        <dbReference type="SAM" id="MobiDB-lite"/>
    </source>
</evidence>
<feature type="signal peptide" evidence="3">
    <location>
        <begin position="1"/>
        <end position="21"/>
    </location>
</feature>
<dbReference type="InterPro" id="IPR051411">
    <property type="entry name" value="Polyketide_trans_af380"/>
</dbReference>
<evidence type="ECO:0000313" key="6">
    <source>
        <dbReference type="Proteomes" id="UP000224006"/>
    </source>
</evidence>
<dbReference type="InterPro" id="IPR022742">
    <property type="entry name" value="Hydrolase_4"/>
</dbReference>
<dbReference type="AlphaFoldDB" id="A0A2A9MM66"/>
<comment type="similarity">
    <text evidence="1">Belongs to the polyketide transferase af380 family.</text>
</comment>
<evidence type="ECO:0000256" key="3">
    <source>
        <dbReference type="SAM" id="SignalP"/>
    </source>
</evidence>